<sequence>MTFSTPLDNAAGVLFVCAPPYPAGQAGPSGRFYTRRTMRERLDAIWKKALRHHQGLGIIGLWLLGLMPGIIVSLRKGDPWHATMVAMAIQLLASFGSITLFGVVAQIICYKYIESVEVHDRMMDGLFFGFHAGMIIWICYGFFHILFGRKIIGDVNDLVAIFGISCIGSCILGIAIGFLVGKLRDGKSTIV</sequence>
<protein>
    <submittedName>
        <fullName evidence="2">Hypothetical membrane protein</fullName>
    </submittedName>
</protein>
<evidence type="ECO:0000313" key="2">
    <source>
        <dbReference type="EMBL" id="BAH77786.1"/>
    </source>
</evidence>
<dbReference type="HOGENOM" id="CLU_122310_0_0_7"/>
<accession>C4XQQ2</accession>
<feature type="transmembrane region" description="Helical" evidence="1">
    <location>
        <begin position="55"/>
        <end position="74"/>
    </location>
</feature>
<keyword evidence="1" id="KW-0812">Transmembrane</keyword>
<keyword evidence="1" id="KW-0472">Membrane</keyword>
<dbReference type="AlphaFoldDB" id="C4XQQ2"/>
<keyword evidence="3" id="KW-1185">Reference proteome</keyword>
<dbReference type="STRING" id="573370.DMR_42950"/>
<dbReference type="KEGG" id="dma:DMR_42950"/>
<reference evidence="2 3" key="1">
    <citation type="journal article" date="2009" name="Genome Res.">
        <title>Whole genome sequence of Desulfovibrio magneticus strain RS-1 revealed common gene clusters in magnetotactic bacteria.</title>
        <authorList>
            <person name="Nakazawa H."/>
            <person name="Arakaki A."/>
            <person name="Narita-Yamada S."/>
            <person name="Yashiro I."/>
            <person name="Jinno K."/>
            <person name="Aoki N."/>
            <person name="Tsuruyama A."/>
            <person name="Okamura Y."/>
            <person name="Tanikawa S."/>
            <person name="Fujita N."/>
            <person name="Takeyama H."/>
            <person name="Matsunaga T."/>
        </authorList>
    </citation>
    <scope>NUCLEOTIDE SEQUENCE [LARGE SCALE GENOMIC DNA]</scope>
    <source>
        <strain evidence="3">ATCC 700980 / DSM 13731 / RS-1</strain>
    </source>
</reference>
<keyword evidence="1" id="KW-1133">Transmembrane helix</keyword>
<proteinExistence type="predicted"/>
<evidence type="ECO:0000256" key="1">
    <source>
        <dbReference type="SAM" id="Phobius"/>
    </source>
</evidence>
<organism evidence="2 3">
    <name type="scientific">Solidesulfovibrio magneticus (strain ATCC 700980 / DSM 13731 / RS-1)</name>
    <name type="common">Desulfovibrio magneticus</name>
    <dbReference type="NCBI Taxonomy" id="573370"/>
    <lineage>
        <taxon>Bacteria</taxon>
        <taxon>Pseudomonadati</taxon>
        <taxon>Thermodesulfobacteriota</taxon>
        <taxon>Desulfovibrionia</taxon>
        <taxon>Desulfovibrionales</taxon>
        <taxon>Desulfovibrionaceae</taxon>
        <taxon>Solidesulfovibrio</taxon>
    </lineage>
</organism>
<name>C4XQQ2_SOLM1</name>
<feature type="transmembrane region" description="Helical" evidence="1">
    <location>
        <begin position="159"/>
        <end position="180"/>
    </location>
</feature>
<gene>
    <name evidence="2" type="ordered locus">DMR_42950</name>
</gene>
<evidence type="ECO:0000313" key="3">
    <source>
        <dbReference type="Proteomes" id="UP000009071"/>
    </source>
</evidence>
<dbReference type="Proteomes" id="UP000009071">
    <property type="component" value="Chromosome"/>
</dbReference>
<dbReference type="EMBL" id="AP010904">
    <property type="protein sequence ID" value="BAH77786.1"/>
    <property type="molecule type" value="Genomic_DNA"/>
</dbReference>
<feature type="transmembrane region" description="Helical" evidence="1">
    <location>
        <begin position="80"/>
        <end position="113"/>
    </location>
</feature>
<feature type="transmembrane region" description="Helical" evidence="1">
    <location>
        <begin position="125"/>
        <end position="147"/>
    </location>
</feature>
<dbReference type="eggNOG" id="ENOG50317TS">
    <property type="taxonomic scope" value="Bacteria"/>
</dbReference>